<dbReference type="SUPFAM" id="SSF143120">
    <property type="entry name" value="YefM-like"/>
    <property type="match status" value="1"/>
</dbReference>
<gene>
    <name evidence="2" type="ORF">DZC52_09870</name>
</gene>
<reference evidence="2 3" key="1">
    <citation type="submission" date="2018-08" db="EMBL/GenBank/DDBJ databases">
        <title>Wenzhouxiangella salilacus sp. nov., a novel bacterium isolated from a saline lake in Xinjiang Province, China.</title>
        <authorList>
            <person name="Han S."/>
        </authorList>
    </citation>
    <scope>NUCLEOTIDE SEQUENCE [LARGE SCALE GENOMIC DNA]</scope>
    <source>
        <strain evidence="2 3">XDB06</strain>
    </source>
</reference>
<sequence length="77" mass="9091">MKTEISKTHFKAHALKIFRRLEKTGEPLIVTDRGRPALIVRKYTRPMPDPLMRLRGSVKRYEQPFEPVGQDEWEALE</sequence>
<evidence type="ECO:0000256" key="1">
    <source>
        <dbReference type="ARBA" id="ARBA00009981"/>
    </source>
</evidence>
<dbReference type="RefSeq" id="WP_116650979.1">
    <property type="nucleotide sequence ID" value="NZ_QUZK01000038.1"/>
</dbReference>
<dbReference type="AlphaFoldDB" id="A0A3E1K7T1"/>
<keyword evidence="3" id="KW-1185">Reference proteome</keyword>
<accession>A0A3E1K7T1</accession>
<name>A0A3E1K7T1_9GAMM</name>
<proteinExistence type="inferred from homology"/>
<organism evidence="2 3">
    <name type="scientific">Wenzhouxiangella sediminis</name>
    <dbReference type="NCBI Taxonomy" id="1792836"/>
    <lineage>
        <taxon>Bacteria</taxon>
        <taxon>Pseudomonadati</taxon>
        <taxon>Pseudomonadota</taxon>
        <taxon>Gammaproteobacteria</taxon>
        <taxon>Chromatiales</taxon>
        <taxon>Wenzhouxiangellaceae</taxon>
        <taxon>Wenzhouxiangella</taxon>
    </lineage>
</organism>
<evidence type="ECO:0000313" key="3">
    <source>
        <dbReference type="Proteomes" id="UP000260351"/>
    </source>
</evidence>
<protein>
    <submittedName>
        <fullName evidence="2">Type II toxin-antitoxin system Phd/YefM family antitoxin</fullName>
    </submittedName>
</protein>
<dbReference type="OrthoDB" id="8968505at2"/>
<comment type="similarity">
    <text evidence="1">Belongs to the phD/YefM antitoxin family.</text>
</comment>
<dbReference type="InterPro" id="IPR036165">
    <property type="entry name" value="YefM-like_sf"/>
</dbReference>
<dbReference type="EMBL" id="QUZK01000038">
    <property type="protein sequence ID" value="RFF30110.1"/>
    <property type="molecule type" value="Genomic_DNA"/>
</dbReference>
<evidence type="ECO:0000313" key="2">
    <source>
        <dbReference type="EMBL" id="RFF30110.1"/>
    </source>
</evidence>
<dbReference type="Proteomes" id="UP000260351">
    <property type="component" value="Unassembled WGS sequence"/>
</dbReference>
<dbReference type="Gene3D" id="3.40.1620.10">
    <property type="entry name" value="YefM-like domain"/>
    <property type="match status" value="1"/>
</dbReference>
<comment type="caution">
    <text evidence="2">The sequence shown here is derived from an EMBL/GenBank/DDBJ whole genome shotgun (WGS) entry which is preliminary data.</text>
</comment>